<reference evidence="1 2" key="1">
    <citation type="submission" date="2017-09" db="EMBL/GenBank/DDBJ databases">
        <title>Depth-based differentiation of microbial function through sediment-hosted aquifers and enrichment of novel symbionts in the deep terrestrial subsurface.</title>
        <authorList>
            <person name="Probst A.J."/>
            <person name="Ladd B."/>
            <person name="Jarett J.K."/>
            <person name="Geller-Mcgrath D.E."/>
            <person name="Sieber C.M."/>
            <person name="Emerson J.B."/>
            <person name="Anantharaman K."/>
            <person name="Thomas B.C."/>
            <person name="Malmstrom R."/>
            <person name="Stieglmeier M."/>
            <person name="Klingl A."/>
            <person name="Woyke T."/>
            <person name="Ryan C.M."/>
            <person name="Banfield J.F."/>
        </authorList>
    </citation>
    <scope>NUCLEOTIDE SEQUENCE [LARGE SCALE GENOMIC DNA]</scope>
    <source>
        <strain evidence="1">CG10_big_fil_rev_8_21_14_0_10_46_23</strain>
    </source>
</reference>
<evidence type="ECO:0000313" key="2">
    <source>
        <dbReference type="Proteomes" id="UP000230232"/>
    </source>
</evidence>
<protein>
    <recommendedName>
        <fullName evidence="3">Dipeptidylpeptidase IV N-terminal domain-containing protein</fullName>
    </recommendedName>
</protein>
<evidence type="ECO:0000313" key="1">
    <source>
        <dbReference type="EMBL" id="PIR41363.1"/>
    </source>
</evidence>
<evidence type="ECO:0008006" key="3">
    <source>
        <dbReference type="Google" id="ProtNLM"/>
    </source>
</evidence>
<sequence length="356" mass="39278">MNNSLIVITTITLLFLGGVYLIKEKSDSLANLSEPISLSSLSILKKAPFSRFNSESTRAADSKGLEIIQVNREGQLLQSSVSGGTKILQEGLGNISHVVWAKNEGSFIYKADGPTGGSFYYDAKSRKTTPLHSQIGNIAFSPDKESIAYSFFDPGANEGSISVGAPDGSSYKNIFKTRMNELEIFWPQTNIIAFKPITSASSPTDLFFVNIENKKLSRVITSKIGLEILFSPSGKLILFSTFTPIGLELHLLDLDAGKEYIAPFPAFAKKCAFSPQETRVYCAVAENPPNEPIRSDYFSDSEAIMAWSPLDNQSEQLLGATKYDRFQIKSPFLGNNGEDLFFINSRDNFVYRLHLN</sequence>
<dbReference type="SUPFAM" id="SSF69304">
    <property type="entry name" value="Tricorn protease N-terminal domain"/>
    <property type="match status" value="1"/>
</dbReference>
<dbReference type="Gene3D" id="2.120.10.30">
    <property type="entry name" value="TolB, C-terminal domain"/>
    <property type="match status" value="1"/>
</dbReference>
<organism evidence="1 2">
    <name type="scientific">Candidatus Yanofskybacteria bacterium CG10_big_fil_rev_8_21_14_0_10_46_23</name>
    <dbReference type="NCBI Taxonomy" id="1975098"/>
    <lineage>
        <taxon>Bacteria</taxon>
        <taxon>Candidatus Yanofskyibacteriota</taxon>
    </lineage>
</organism>
<name>A0A2H0R4C0_9BACT</name>
<dbReference type="AlphaFoldDB" id="A0A2H0R4C0"/>
<dbReference type="Proteomes" id="UP000230232">
    <property type="component" value="Unassembled WGS sequence"/>
</dbReference>
<comment type="caution">
    <text evidence="1">The sequence shown here is derived from an EMBL/GenBank/DDBJ whole genome shotgun (WGS) entry which is preliminary data.</text>
</comment>
<dbReference type="EMBL" id="PCXO01000006">
    <property type="protein sequence ID" value="PIR41363.1"/>
    <property type="molecule type" value="Genomic_DNA"/>
</dbReference>
<proteinExistence type="predicted"/>
<gene>
    <name evidence="1" type="ORF">COV31_01545</name>
</gene>
<dbReference type="InterPro" id="IPR011042">
    <property type="entry name" value="6-blade_b-propeller_TolB-like"/>
</dbReference>
<accession>A0A2H0R4C0</accession>